<dbReference type="Gene3D" id="1.20.1260.10">
    <property type="match status" value="1"/>
</dbReference>
<feature type="domain" description="Rubrerythrin diiron-binding" evidence="1">
    <location>
        <begin position="6"/>
        <end position="66"/>
    </location>
</feature>
<dbReference type="InterPro" id="IPR009078">
    <property type="entry name" value="Ferritin-like_SF"/>
</dbReference>
<dbReference type="PATRIC" id="fig|269796.9.peg.2831"/>
<protein>
    <submittedName>
        <fullName evidence="2">Rubrerythrin</fullName>
    </submittedName>
</protein>
<dbReference type="PhylomeDB" id="Q2RQS5"/>
<evidence type="ECO:0000313" key="2">
    <source>
        <dbReference type="EMBL" id="ABC23520.1"/>
    </source>
</evidence>
<accession>Q2RQS5</accession>
<evidence type="ECO:0000313" key="3">
    <source>
        <dbReference type="Proteomes" id="UP000001929"/>
    </source>
</evidence>
<feature type="domain" description="Rubrerythrin diiron-binding" evidence="1">
    <location>
        <begin position="98"/>
        <end position="148"/>
    </location>
</feature>
<dbReference type="EMBL" id="CP000230">
    <property type="protein sequence ID" value="ABC23520.1"/>
    <property type="molecule type" value="Genomic_DNA"/>
</dbReference>
<dbReference type="GO" id="GO:0046872">
    <property type="term" value="F:metal ion binding"/>
    <property type="evidence" value="ECO:0007669"/>
    <property type="project" value="InterPro"/>
</dbReference>
<dbReference type="InterPro" id="IPR003251">
    <property type="entry name" value="Rr_diiron-bd_dom"/>
</dbReference>
<keyword evidence="3" id="KW-1185">Reference proteome</keyword>
<gene>
    <name evidence="2" type="ordered locus">Rru_A2723</name>
</gene>
<organism evidence="2 3">
    <name type="scientific">Rhodospirillum rubrum (strain ATCC 11170 / ATH 1.1.1 / DSM 467 / LMG 4362 / NCIMB 8255 / S1)</name>
    <dbReference type="NCBI Taxonomy" id="269796"/>
    <lineage>
        <taxon>Bacteria</taxon>
        <taxon>Pseudomonadati</taxon>
        <taxon>Pseudomonadota</taxon>
        <taxon>Alphaproteobacteria</taxon>
        <taxon>Rhodospirillales</taxon>
        <taxon>Rhodospirillaceae</taxon>
        <taxon>Rhodospirillum</taxon>
    </lineage>
</organism>
<dbReference type="Pfam" id="PF02915">
    <property type="entry name" value="Rubrerythrin"/>
    <property type="match status" value="2"/>
</dbReference>
<dbReference type="EnsemblBacteria" id="ABC23520">
    <property type="protein sequence ID" value="ABC23520"/>
    <property type="gene ID" value="Rru_A2723"/>
</dbReference>
<dbReference type="RefSeq" id="WP_011390533.1">
    <property type="nucleotide sequence ID" value="NC_007643.1"/>
</dbReference>
<dbReference type="InterPro" id="IPR012347">
    <property type="entry name" value="Ferritin-like"/>
</dbReference>
<dbReference type="CDD" id="cd01045">
    <property type="entry name" value="Ferritin_like_AB"/>
    <property type="match status" value="1"/>
</dbReference>
<reference evidence="2 3" key="1">
    <citation type="journal article" date="2011" name="Stand. Genomic Sci.">
        <title>Complete genome sequence of Rhodospirillum rubrum type strain (S1).</title>
        <authorList>
            <person name="Munk A.C."/>
            <person name="Copeland A."/>
            <person name="Lucas S."/>
            <person name="Lapidus A."/>
            <person name="Del Rio T.G."/>
            <person name="Barry K."/>
            <person name="Detter J.C."/>
            <person name="Hammon N."/>
            <person name="Israni S."/>
            <person name="Pitluck S."/>
            <person name="Brettin T."/>
            <person name="Bruce D."/>
            <person name="Han C."/>
            <person name="Tapia R."/>
            <person name="Gilna P."/>
            <person name="Schmutz J."/>
            <person name="Larimer F."/>
            <person name="Land M."/>
            <person name="Kyrpides N.C."/>
            <person name="Mavromatis K."/>
            <person name="Richardson P."/>
            <person name="Rohde M."/>
            <person name="Goker M."/>
            <person name="Klenk H.P."/>
            <person name="Zhang Y."/>
            <person name="Roberts G.P."/>
            <person name="Reslewic S."/>
            <person name="Schwartz D.C."/>
        </authorList>
    </citation>
    <scope>NUCLEOTIDE SEQUENCE [LARGE SCALE GENOMIC DNA]</scope>
    <source>
        <strain evidence="3">ATCC 11170 / ATH 1.1.1 / DSM 467 / LMG 4362 / NCIMB 8255 / S1</strain>
    </source>
</reference>
<name>Q2RQS5_RHORT</name>
<dbReference type="Proteomes" id="UP000001929">
    <property type="component" value="Chromosome"/>
</dbReference>
<dbReference type="KEGG" id="rru:Rru_A2723"/>
<dbReference type="GO" id="GO:0016491">
    <property type="term" value="F:oxidoreductase activity"/>
    <property type="evidence" value="ECO:0007669"/>
    <property type="project" value="InterPro"/>
</dbReference>
<proteinExistence type="predicted"/>
<dbReference type="SMR" id="Q2RQS5"/>
<sequence length="167" mass="19258">MKSVEDFLAHAVALEEDSALRFDELADALDVHNNAEVTEIFRKMAHYSRLHLREARDLAEGRTLPHIRPWEFEWPDAEAPETPMVDGTHYLMTPHHALKLALDSEIRGRDFYQGVADKTENPRIRDLALEFAGEESEHVALLDEMLTRYPRPEADWDEDMDPPVVVD</sequence>
<evidence type="ECO:0000259" key="1">
    <source>
        <dbReference type="Pfam" id="PF02915"/>
    </source>
</evidence>
<dbReference type="HOGENOM" id="CLU_120960_0_0_5"/>
<dbReference type="eggNOG" id="COG1633">
    <property type="taxonomic scope" value="Bacteria"/>
</dbReference>
<dbReference type="AlphaFoldDB" id="Q2RQS5"/>
<dbReference type="DNASU" id="3836162"/>
<dbReference type="STRING" id="269796.Rru_A2723"/>
<dbReference type="SUPFAM" id="SSF47240">
    <property type="entry name" value="Ferritin-like"/>
    <property type="match status" value="1"/>
</dbReference>